<proteinExistence type="predicted"/>
<accession>A0AAV5J9Z8</accession>
<name>A0AAV5J9Z8_9ROSI</name>
<organism evidence="1 2">
    <name type="scientific">Rubroshorea leprosula</name>
    <dbReference type="NCBI Taxonomy" id="152421"/>
    <lineage>
        <taxon>Eukaryota</taxon>
        <taxon>Viridiplantae</taxon>
        <taxon>Streptophyta</taxon>
        <taxon>Embryophyta</taxon>
        <taxon>Tracheophyta</taxon>
        <taxon>Spermatophyta</taxon>
        <taxon>Magnoliopsida</taxon>
        <taxon>eudicotyledons</taxon>
        <taxon>Gunneridae</taxon>
        <taxon>Pentapetalae</taxon>
        <taxon>rosids</taxon>
        <taxon>malvids</taxon>
        <taxon>Malvales</taxon>
        <taxon>Dipterocarpaceae</taxon>
        <taxon>Rubroshorea</taxon>
    </lineage>
</organism>
<dbReference type="EMBL" id="BPVZ01000034">
    <property type="protein sequence ID" value="GKV11439.1"/>
    <property type="molecule type" value="Genomic_DNA"/>
</dbReference>
<dbReference type="Proteomes" id="UP001054252">
    <property type="component" value="Unassembled WGS sequence"/>
</dbReference>
<dbReference type="AlphaFoldDB" id="A0AAV5J9Z8"/>
<keyword evidence="2" id="KW-1185">Reference proteome</keyword>
<gene>
    <name evidence="1" type="ORF">SLEP1_g22700</name>
</gene>
<protein>
    <submittedName>
        <fullName evidence="1">Uncharacterized protein</fullName>
    </submittedName>
</protein>
<sequence>MVASSRSDQSCDHIFPCKYSGYISEPVRDKTVF</sequence>
<evidence type="ECO:0000313" key="2">
    <source>
        <dbReference type="Proteomes" id="UP001054252"/>
    </source>
</evidence>
<reference evidence="1 2" key="1">
    <citation type="journal article" date="2021" name="Commun. Biol.">
        <title>The genome of Shorea leprosula (Dipterocarpaceae) highlights the ecological relevance of drought in aseasonal tropical rainforests.</title>
        <authorList>
            <person name="Ng K.K.S."/>
            <person name="Kobayashi M.J."/>
            <person name="Fawcett J.A."/>
            <person name="Hatakeyama M."/>
            <person name="Paape T."/>
            <person name="Ng C.H."/>
            <person name="Ang C.C."/>
            <person name="Tnah L.H."/>
            <person name="Lee C.T."/>
            <person name="Nishiyama T."/>
            <person name="Sese J."/>
            <person name="O'Brien M.J."/>
            <person name="Copetti D."/>
            <person name="Mohd Noor M.I."/>
            <person name="Ong R.C."/>
            <person name="Putra M."/>
            <person name="Sireger I.Z."/>
            <person name="Indrioko S."/>
            <person name="Kosugi Y."/>
            <person name="Izuno A."/>
            <person name="Isagi Y."/>
            <person name="Lee S.L."/>
            <person name="Shimizu K.K."/>
        </authorList>
    </citation>
    <scope>NUCLEOTIDE SEQUENCE [LARGE SCALE GENOMIC DNA]</scope>
    <source>
        <strain evidence="1">214</strain>
    </source>
</reference>
<comment type="caution">
    <text evidence="1">The sequence shown here is derived from an EMBL/GenBank/DDBJ whole genome shotgun (WGS) entry which is preliminary data.</text>
</comment>
<evidence type="ECO:0000313" key="1">
    <source>
        <dbReference type="EMBL" id="GKV11439.1"/>
    </source>
</evidence>